<dbReference type="RefSeq" id="WP_015932325.1">
    <property type="nucleotide sequence ID" value="NC_011894.1"/>
</dbReference>
<dbReference type="Proteomes" id="UP000008207">
    <property type="component" value="Chromosome"/>
</dbReference>
<dbReference type="STRING" id="460265.Mnod_5899"/>
<dbReference type="Pfam" id="PF00583">
    <property type="entry name" value="Acetyltransf_1"/>
    <property type="match status" value="1"/>
</dbReference>
<evidence type="ECO:0000313" key="3">
    <source>
        <dbReference type="Proteomes" id="UP000008207"/>
    </source>
</evidence>
<reference evidence="2 3" key="1">
    <citation type="submission" date="2009-01" db="EMBL/GenBank/DDBJ databases">
        <title>Complete sequence of chromosome of Methylobacterium nodulans ORS 2060.</title>
        <authorList>
            <consortium name="US DOE Joint Genome Institute"/>
            <person name="Lucas S."/>
            <person name="Copeland A."/>
            <person name="Lapidus A."/>
            <person name="Glavina del Rio T."/>
            <person name="Dalin E."/>
            <person name="Tice H."/>
            <person name="Bruce D."/>
            <person name="Goodwin L."/>
            <person name="Pitluck S."/>
            <person name="Sims D."/>
            <person name="Brettin T."/>
            <person name="Detter J.C."/>
            <person name="Han C."/>
            <person name="Larimer F."/>
            <person name="Land M."/>
            <person name="Hauser L."/>
            <person name="Kyrpides N."/>
            <person name="Ivanova N."/>
            <person name="Marx C.J."/>
            <person name="Richardson P."/>
        </authorList>
    </citation>
    <scope>NUCLEOTIDE SEQUENCE [LARGE SCALE GENOMIC DNA]</scope>
    <source>
        <strain evidence="3">LMG 21967 / CNCM I-2342 / ORS 2060</strain>
    </source>
</reference>
<evidence type="ECO:0000259" key="1">
    <source>
        <dbReference type="PROSITE" id="PS51186"/>
    </source>
</evidence>
<accession>B8ISS8</accession>
<dbReference type="GO" id="GO:0016747">
    <property type="term" value="F:acyltransferase activity, transferring groups other than amino-acyl groups"/>
    <property type="evidence" value="ECO:0007669"/>
    <property type="project" value="InterPro"/>
</dbReference>
<keyword evidence="2" id="KW-0808">Transferase</keyword>
<name>B8ISS8_METNO</name>
<sequence>MRGDVTISLMPVTSDDLREVDNIFDELTTYSQRVDGVLRRDNAAYEFATALPPGYEPRHKYAFLAKREDVAVGLLDIIDGYPSPGTAFIGLLAVRESAQESGLGRALFREGERFALNTLEARRMRLAVVETNPVIGFWMKMGFHPTGEIKPFEGETIKSHTVLMEKEL</sequence>
<organism evidence="2 3">
    <name type="scientific">Methylobacterium nodulans (strain LMG 21967 / CNCM I-2342 / ORS 2060)</name>
    <dbReference type="NCBI Taxonomy" id="460265"/>
    <lineage>
        <taxon>Bacteria</taxon>
        <taxon>Pseudomonadati</taxon>
        <taxon>Pseudomonadota</taxon>
        <taxon>Alphaproteobacteria</taxon>
        <taxon>Hyphomicrobiales</taxon>
        <taxon>Methylobacteriaceae</taxon>
        <taxon>Methylobacterium</taxon>
    </lineage>
</organism>
<keyword evidence="3" id="KW-1185">Reference proteome</keyword>
<dbReference type="eggNOG" id="COG0456">
    <property type="taxonomic scope" value="Bacteria"/>
</dbReference>
<proteinExistence type="predicted"/>
<dbReference type="AlphaFoldDB" id="B8ISS8"/>
<dbReference type="SUPFAM" id="SSF55729">
    <property type="entry name" value="Acyl-CoA N-acyltransferases (Nat)"/>
    <property type="match status" value="1"/>
</dbReference>
<feature type="domain" description="N-acetyltransferase" evidence="1">
    <location>
        <begin position="7"/>
        <end position="168"/>
    </location>
</feature>
<dbReference type="KEGG" id="mno:Mnod_5899"/>
<evidence type="ECO:0000313" key="2">
    <source>
        <dbReference type="EMBL" id="ACL60727.1"/>
    </source>
</evidence>
<dbReference type="OrthoDB" id="7992078at2"/>
<dbReference type="InterPro" id="IPR016181">
    <property type="entry name" value="Acyl_CoA_acyltransferase"/>
</dbReference>
<protein>
    <submittedName>
        <fullName evidence="2">GCN5-related N-acetyltransferase</fullName>
    </submittedName>
</protein>
<dbReference type="CDD" id="cd04301">
    <property type="entry name" value="NAT_SF"/>
    <property type="match status" value="1"/>
</dbReference>
<gene>
    <name evidence="2" type="ordered locus">Mnod_5899</name>
</gene>
<dbReference type="HOGENOM" id="CLU_099453_0_0_5"/>
<dbReference type="Gene3D" id="3.40.630.30">
    <property type="match status" value="1"/>
</dbReference>
<dbReference type="PROSITE" id="PS51186">
    <property type="entry name" value="GNAT"/>
    <property type="match status" value="1"/>
</dbReference>
<dbReference type="EMBL" id="CP001349">
    <property type="protein sequence ID" value="ACL60727.1"/>
    <property type="molecule type" value="Genomic_DNA"/>
</dbReference>
<dbReference type="InterPro" id="IPR000182">
    <property type="entry name" value="GNAT_dom"/>
</dbReference>